<evidence type="ECO:0000313" key="2">
    <source>
        <dbReference type="Proteomes" id="UP001241169"/>
    </source>
</evidence>
<evidence type="ECO:0000313" key="1">
    <source>
        <dbReference type="EMBL" id="KAK1545832.1"/>
    </source>
</evidence>
<comment type="caution">
    <text evidence="1">The sequence shown here is derived from an EMBL/GenBank/DDBJ whole genome shotgun (WGS) entry which is preliminary data.</text>
</comment>
<keyword evidence="2" id="KW-1185">Reference proteome</keyword>
<dbReference type="RefSeq" id="XP_060354949.1">
    <property type="nucleotide sequence ID" value="XM_060487621.1"/>
</dbReference>
<accession>A0ABQ9T222</accession>
<dbReference type="GeneID" id="85371520"/>
<name>A0ABQ9T222_9PEZI</name>
<sequence length="345" mass="39487">MDNNKNDEMQTKICLVQKIRKEIEPTKLPSHFGIYRVGFWSILMMVDIAHLLDLLHKLQTFPKAERRTFLRQLDRTTKVFPQLIRLCLSQWVAAEQSGSLAPSEQSQLAIEETKATPSQARNRDRHLCVATGTSDPNVCHIVAPIIWRHIPSSLIVATQVSGLFGWDEDFYTRLRSKFLHEEEGYGGITTLMTNMICLGRELEPGWSEGLFALEPLEPLDHDSSAMATLRLRVHWLSRTRFTSMASRMGKSFSTDPREVLVEENGQTISSRMIKHGSITEISDKSQEQLPDRDLLRLRWLLMRLHALSGAPNPCIYPCDSNEMMKMLNQGGIYDDDHSEYSDEEE</sequence>
<proteinExistence type="predicted"/>
<gene>
    <name evidence="1" type="ORF">CPAR01_03334</name>
</gene>
<dbReference type="Proteomes" id="UP001241169">
    <property type="component" value="Unassembled WGS sequence"/>
</dbReference>
<organism evidence="1 2">
    <name type="scientific">Colletotrichum paranaense</name>
    <dbReference type="NCBI Taxonomy" id="1914294"/>
    <lineage>
        <taxon>Eukaryota</taxon>
        <taxon>Fungi</taxon>
        <taxon>Dikarya</taxon>
        <taxon>Ascomycota</taxon>
        <taxon>Pezizomycotina</taxon>
        <taxon>Sordariomycetes</taxon>
        <taxon>Hypocreomycetidae</taxon>
        <taxon>Glomerellales</taxon>
        <taxon>Glomerellaceae</taxon>
        <taxon>Colletotrichum</taxon>
        <taxon>Colletotrichum acutatum species complex</taxon>
    </lineage>
</organism>
<evidence type="ECO:0008006" key="3">
    <source>
        <dbReference type="Google" id="ProtNLM"/>
    </source>
</evidence>
<protein>
    <recommendedName>
        <fullName evidence="3">HNH nuclease domain-containing protein</fullName>
    </recommendedName>
</protein>
<reference evidence="1 2" key="1">
    <citation type="submission" date="2016-10" db="EMBL/GenBank/DDBJ databases">
        <title>The genome sequence of Colletotrichum fioriniae PJ7.</title>
        <authorList>
            <person name="Baroncelli R."/>
        </authorList>
    </citation>
    <scope>NUCLEOTIDE SEQUENCE [LARGE SCALE GENOMIC DNA]</scope>
    <source>
        <strain evidence="1 2">IMI 384185</strain>
    </source>
</reference>
<dbReference type="EMBL" id="MOPA01000002">
    <property type="protein sequence ID" value="KAK1545832.1"/>
    <property type="molecule type" value="Genomic_DNA"/>
</dbReference>